<dbReference type="RefSeq" id="WP_349141223.1">
    <property type="nucleotide sequence ID" value="NZ_JBBMFT010000012.1"/>
</dbReference>
<comment type="caution">
    <text evidence="2">The sequence shown here is derived from an EMBL/GenBank/DDBJ whole genome shotgun (WGS) entry which is preliminary data.</text>
</comment>
<sequence length="514" mass="56219">MHKSDYIAQLDALHASPELRARIAAMAGEAKRPRRRIKPWMGACACLAVVSALGAGVLTGTLPLLQIGGRSGGGGGHDEASAFMSYAGPIFPLTLGEANDNLTAERHTTLDFAPWEPEWVESEYLEEGGYWSSSTDLLVTDSYTLTNHSDADQDVTVYYPFAAALDELSQYLPTLRLDGAELDTTLAVGGTWPVYTAQSWEDYRDLLSGGNYLQAALNPLRDPAGIPVIIYAFTDPYGPAESEEAPNPSIRVDLELDYDQTAVLSYGFQGGSFDREAGTMVQDFSIPGPEDPEYGDSRYLLVLGADVTDLTTGGYVTGGFDADTPTLENCGVTVTRYESDLDTIFRTILTDALARRMDENDERYVGLDFETCYRAILDRFYQSGLPENRSEWNGTGCMEDFISESFYMDRVSWVSAQVTVPAGGSVTVEASFAKAGSFDYACANTRNHGVYGYDLVPKLGSNLACTSQSATLEDRGLIKIVRQNFGFDLETGVNTVTLDSSEDRYYLEVRRLTE</sequence>
<feature type="transmembrane region" description="Helical" evidence="1">
    <location>
        <begin position="40"/>
        <end position="62"/>
    </location>
</feature>
<evidence type="ECO:0000313" key="2">
    <source>
        <dbReference type="EMBL" id="MEQ2457382.1"/>
    </source>
</evidence>
<organism evidence="2 3">
    <name type="scientific">Flavonifractor hominis</name>
    <dbReference type="NCBI Taxonomy" id="3133178"/>
    <lineage>
        <taxon>Bacteria</taxon>
        <taxon>Bacillati</taxon>
        <taxon>Bacillota</taxon>
        <taxon>Clostridia</taxon>
        <taxon>Eubacteriales</taxon>
        <taxon>Oscillospiraceae</taxon>
        <taxon>Flavonifractor</taxon>
    </lineage>
</organism>
<reference evidence="2 3" key="1">
    <citation type="submission" date="2024-03" db="EMBL/GenBank/DDBJ databases">
        <title>Human intestinal bacterial collection.</title>
        <authorList>
            <person name="Pauvert C."/>
            <person name="Hitch T.C.A."/>
            <person name="Clavel T."/>
        </authorList>
    </citation>
    <scope>NUCLEOTIDE SEQUENCE [LARGE SCALE GENOMIC DNA]</scope>
    <source>
        <strain evidence="2 3">CLA-AP-H34</strain>
    </source>
</reference>
<evidence type="ECO:0000313" key="3">
    <source>
        <dbReference type="Proteomes" id="UP001440599"/>
    </source>
</evidence>
<protein>
    <recommendedName>
        <fullName evidence="4">DUF4179 domain-containing protein</fullName>
    </recommendedName>
</protein>
<dbReference type="Proteomes" id="UP001440599">
    <property type="component" value="Unassembled WGS sequence"/>
</dbReference>
<evidence type="ECO:0000256" key="1">
    <source>
        <dbReference type="SAM" id="Phobius"/>
    </source>
</evidence>
<keyword evidence="1" id="KW-1133">Transmembrane helix</keyword>
<accession>A0ABV1ES01</accession>
<proteinExistence type="predicted"/>
<dbReference type="EMBL" id="JBBMFT010000012">
    <property type="protein sequence ID" value="MEQ2457382.1"/>
    <property type="molecule type" value="Genomic_DNA"/>
</dbReference>
<keyword evidence="1" id="KW-0812">Transmembrane</keyword>
<name>A0ABV1ES01_9FIRM</name>
<keyword evidence="3" id="KW-1185">Reference proteome</keyword>
<evidence type="ECO:0008006" key="4">
    <source>
        <dbReference type="Google" id="ProtNLM"/>
    </source>
</evidence>
<gene>
    <name evidence="2" type="ORF">WMO45_12715</name>
</gene>
<keyword evidence="1" id="KW-0472">Membrane</keyword>